<name>A0A150J2U8_9EURY</name>
<evidence type="ECO:0000256" key="1">
    <source>
        <dbReference type="ARBA" id="ARBA00007816"/>
    </source>
</evidence>
<dbReference type="InterPro" id="IPR027417">
    <property type="entry name" value="P-loop_NTPase"/>
</dbReference>
<organism evidence="6 7">
    <name type="scientific">Candidatus Methanofastidiosum methylothiophilum</name>
    <dbReference type="NCBI Taxonomy" id="1705564"/>
    <lineage>
        <taxon>Archaea</taxon>
        <taxon>Methanobacteriati</taxon>
        <taxon>Methanobacteriota</taxon>
        <taxon>Stenosarchaea group</taxon>
        <taxon>Candidatus Methanofastidiosia</taxon>
        <taxon>Candidatus Methanofastidiosales</taxon>
        <taxon>Candidatus Methanofastidiosaceae</taxon>
        <taxon>Candidatus Methanofastidiosum</taxon>
    </lineage>
</organism>
<evidence type="ECO:0000256" key="3">
    <source>
        <dbReference type="ARBA" id="ARBA00048954"/>
    </source>
</evidence>
<evidence type="ECO:0000259" key="5">
    <source>
        <dbReference type="Pfam" id="PF01935"/>
    </source>
</evidence>
<proteinExistence type="inferred from homology"/>
<dbReference type="Gene3D" id="3.40.50.300">
    <property type="entry name" value="P-loop containing nucleotide triphosphate hydrolases"/>
    <property type="match status" value="2"/>
</dbReference>
<evidence type="ECO:0000256" key="2">
    <source>
        <dbReference type="ARBA" id="ARBA00034617"/>
    </source>
</evidence>
<dbReference type="EMBL" id="LNGD01000066">
    <property type="protein sequence ID" value="KYC51529.1"/>
    <property type="molecule type" value="Genomic_DNA"/>
</dbReference>
<reference evidence="6 7" key="1">
    <citation type="journal article" date="2016" name="ISME J.">
        <title>Chasing the elusive Euryarchaeota class WSA2: genomes reveal a uniquely fastidious methyl-reducing methanogen.</title>
        <authorList>
            <person name="Nobu M.K."/>
            <person name="Narihiro T."/>
            <person name="Kuroda K."/>
            <person name="Mei R."/>
            <person name="Liu W.T."/>
        </authorList>
    </citation>
    <scope>NUCLEOTIDE SEQUENCE [LARGE SCALE GENOMIC DNA]</scope>
    <source>
        <strain evidence="6">U1lsi0528_Bin089</strain>
    </source>
</reference>
<dbReference type="GO" id="GO:0043138">
    <property type="term" value="F:3'-5' DNA helicase activity"/>
    <property type="evidence" value="ECO:0007669"/>
    <property type="project" value="UniProtKB-EC"/>
</dbReference>
<dbReference type="AlphaFoldDB" id="A0A150J2U8"/>
<comment type="caution">
    <text evidence="6">The sequence shown here is derived from an EMBL/GenBank/DDBJ whole genome shotgun (WGS) entry which is preliminary data.</text>
</comment>
<evidence type="ECO:0000313" key="6">
    <source>
        <dbReference type="EMBL" id="KYC51529.1"/>
    </source>
</evidence>
<dbReference type="PANTHER" id="PTHR42957">
    <property type="entry name" value="HELICASE MJ1565-RELATED"/>
    <property type="match status" value="1"/>
</dbReference>
<dbReference type="InterPro" id="IPR008571">
    <property type="entry name" value="HerA-like"/>
</dbReference>
<accession>A0A150J2U8</accession>
<dbReference type="Pfam" id="PF01935">
    <property type="entry name" value="DUF87"/>
    <property type="match status" value="1"/>
</dbReference>
<comment type="catalytic activity">
    <reaction evidence="2">
        <text>Couples ATP hydrolysis with the unwinding of duplex DNA by translocating in the 3'-5' direction.</text>
        <dbReference type="EC" id="5.6.2.4"/>
    </reaction>
</comment>
<evidence type="ECO:0000256" key="4">
    <source>
        <dbReference type="ARBA" id="ARBA00048988"/>
    </source>
</evidence>
<gene>
    <name evidence="6" type="ORF">AMQ74_01117</name>
</gene>
<protein>
    <submittedName>
        <fullName evidence="6">AAA-like domain protein</fullName>
    </submittedName>
</protein>
<dbReference type="SUPFAM" id="SSF52540">
    <property type="entry name" value="P-loop containing nucleoside triphosphate hydrolases"/>
    <property type="match status" value="1"/>
</dbReference>
<dbReference type="Proteomes" id="UP000075578">
    <property type="component" value="Unassembled WGS sequence"/>
</dbReference>
<comment type="similarity">
    <text evidence="1">Belongs to the HerA family.</text>
</comment>
<dbReference type="PANTHER" id="PTHR42957:SF1">
    <property type="entry name" value="HELICASE MJ1565-RELATED"/>
    <property type="match status" value="1"/>
</dbReference>
<sequence length="516" mass="57625">MGLGEDIMDIVGKIVSGDFSGLIIRQKTGVDLELGELLVTREDGGYFIMQIFDISYGSQIPERIRSLAAGLKLEEESNLSFLASEISNFILVSLKPILFVNPTRYHLPKRLPKFFSAIERIKEEDLKFLEKPDRPIYFGKIRSGSRVLDIDVFLRGDDVITHHLLISASTGKGKSNLVKVLTYNLLSESYAGLLIIDPHDEYYGRTKKGLKDHPNAKNKLIYYTTSPTPGSNTLVFDIKTIKPWHLNGIVTLTDAQLECIYLFYYRDKDKWIENIVMSEREEGVSAQTLDVLKRKFNNIFGISYDGGNINFRGNLFSNNNGITTIQNVVDYLQSGKTVIIDTSKLGGEVELLIGSIFSEGIFSRYKDLSSKGLLLDKPCISIIIEEAPRVLGKEVLDKGPNIFGTIAREGRKFRVGLVAITQLPSLIPKEILANMNTKIIMGTEMANERNALIESAPQDISEESRNIACLDIGEALLTSTFSKLAIPLKVPLFENILLSKSSFTKEKTIPRGVDLD</sequence>
<feature type="domain" description="Helicase HerA central" evidence="5">
    <location>
        <begin position="137"/>
        <end position="358"/>
    </location>
</feature>
<dbReference type="GO" id="GO:0043139">
    <property type="term" value="F:5'-3' DNA helicase activity"/>
    <property type="evidence" value="ECO:0007669"/>
    <property type="project" value="UniProtKB-EC"/>
</dbReference>
<comment type="catalytic activity">
    <reaction evidence="4">
        <text>ATP + H2O = ADP + phosphate + H(+)</text>
        <dbReference type="Rhea" id="RHEA:13065"/>
        <dbReference type="ChEBI" id="CHEBI:15377"/>
        <dbReference type="ChEBI" id="CHEBI:15378"/>
        <dbReference type="ChEBI" id="CHEBI:30616"/>
        <dbReference type="ChEBI" id="CHEBI:43474"/>
        <dbReference type="ChEBI" id="CHEBI:456216"/>
        <dbReference type="EC" id="5.6.2.4"/>
    </reaction>
</comment>
<comment type="catalytic activity">
    <reaction evidence="3">
        <text>ATP + H2O = ADP + phosphate + H(+)</text>
        <dbReference type="Rhea" id="RHEA:13065"/>
        <dbReference type="ChEBI" id="CHEBI:15377"/>
        <dbReference type="ChEBI" id="CHEBI:15378"/>
        <dbReference type="ChEBI" id="CHEBI:30616"/>
        <dbReference type="ChEBI" id="CHEBI:43474"/>
        <dbReference type="ChEBI" id="CHEBI:456216"/>
        <dbReference type="EC" id="5.6.2.3"/>
    </reaction>
</comment>
<dbReference type="InterPro" id="IPR002789">
    <property type="entry name" value="HerA_central"/>
</dbReference>
<evidence type="ECO:0000313" key="7">
    <source>
        <dbReference type="Proteomes" id="UP000075578"/>
    </source>
</evidence>